<keyword evidence="2" id="KW-1185">Reference proteome</keyword>
<sequence>MLTEEDRYRQLKLQSQNKLFWVVGFGLGTNWSGYELAVPHEWPVSCAAFFSFKEHTEIKTNASSEKFVGNARIQIASTAAPAATPTTNY</sequence>
<evidence type="ECO:0000313" key="1">
    <source>
        <dbReference type="EMBL" id="GMF25908.1"/>
    </source>
</evidence>
<proteinExistence type="predicted"/>
<dbReference type="AlphaFoldDB" id="A0A9W6U4P4"/>
<dbReference type="Proteomes" id="UP001165083">
    <property type="component" value="Unassembled WGS sequence"/>
</dbReference>
<accession>A0A9W6U4P4</accession>
<evidence type="ECO:0000313" key="2">
    <source>
        <dbReference type="Proteomes" id="UP001165083"/>
    </source>
</evidence>
<name>A0A9W6U4P4_9STRA</name>
<reference evidence="1" key="1">
    <citation type="submission" date="2023-04" db="EMBL/GenBank/DDBJ databases">
        <title>Phytophthora lilii NBRC 32176.</title>
        <authorList>
            <person name="Ichikawa N."/>
            <person name="Sato H."/>
            <person name="Tonouchi N."/>
        </authorList>
    </citation>
    <scope>NUCLEOTIDE SEQUENCE</scope>
    <source>
        <strain evidence="1">NBRC 32176</strain>
    </source>
</reference>
<comment type="caution">
    <text evidence="1">The sequence shown here is derived from an EMBL/GenBank/DDBJ whole genome shotgun (WGS) entry which is preliminary data.</text>
</comment>
<protein>
    <submittedName>
        <fullName evidence="1">Unnamed protein product</fullName>
    </submittedName>
</protein>
<gene>
    <name evidence="1" type="ORF">Plil01_001074700</name>
</gene>
<dbReference type="EMBL" id="BSXW01000578">
    <property type="protein sequence ID" value="GMF25908.1"/>
    <property type="molecule type" value="Genomic_DNA"/>
</dbReference>
<organism evidence="1 2">
    <name type="scientific">Phytophthora lilii</name>
    <dbReference type="NCBI Taxonomy" id="2077276"/>
    <lineage>
        <taxon>Eukaryota</taxon>
        <taxon>Sar</taxon>
        <taxon>Stramenopiles</taxon>
        <taxon>Oomycota</taxon>
        <taxon>Peronosporomycetes</taxon>
        <taxon>Peronosporales</taxon>
        <taxon>Peronosporaceae</taxon>
        <taxon>Phytophthora</taxon>
    </lineage>
</organism>